<dbReference type="PROSITE" id="PS00198">
    <property type="entry name" value="4FE4S_FER_1"/>
    <property type="match status" value="1"/>
</dbReference>
<dbReference type="InterPro" id="IPR052977">
    <property type="entry name" value="Polyferredoxin-like_ET"/>
</dbReference>
<name>A0A0K2SPV4_LIMPI</name>
<dbReference type="KEGG" id="lpil:LIP_3323"/>
<feature type="domain" description="4Fe-4S ferredoxin-type" evidence="4">
    <location>
        <begin position="39"/>
        <end position="68"/>
    </location>
</feature>
<gene>
    <name evidence="5" type="ORF">LIP_3323</name>
</gene>
<keyword evidence="6" id="KW-1185">Reference proteome</keyword>
<evidence type="ECO:0000256" key="2">
    <source>
        <dbReference type="ARBA" id="ARBA00023004"/>
    </source>
</evidence>
<evidence type="ECO:0000313" key="6">
    <source>
        <dbReference type="Proteomes" id="UP000065807"/>
    </source>
</evidence>
<evidence type="ECO:0000259" key="4">
    <source>
        <dbReference type="PROSITE" id="PS51379"/>
    </source>
</evidence>
<reference evidence="6" key="1">
    <citation type="submission" date="2015-07" db="EMBL/GenBank/DDBJ databases">
        <title>Complete genome sequence and phylogenetic analysis of Limnochorda pilosa.</title>
        <authorList>
            <person name="Watanabe M."/>
            <person name="Kojima H."/>
            <person name="Fukui M."/>
        </authorList>
    </citation>
    <scope>NUCLEOTIDE SEQUENCE [LARGE SCALE GENOMIC DNA]</scope>
    <source>
        <strain evidence="6">HC45</strain>
    </source>
</reference>
<dbReference type="AlphaFoldDB" id="A0A0K2SPV4"/>
<dbReference type="InterPro" id="IPR017896">
    <property type="entry name" value="4Fe4S_Fe-S-bd"/>
</dbReference>
<organism evidence="5 6">
    <name type="scientific">Limnochorda pilosa</name>
    <dbReference type="NCBI Taxonomy" id="1555112"/>
    <lineage>
        <taxon>Bacteria</taxon>
        <taxon>Bacillati</taxon>
        <taxon>Bacillota</taxon>
        <taxon>Limnochordia</taxon>
        <taxon>Limnochordales</taxon>
        <taxon>Limnochordaceae</taxon>
        <taxon>Limnochorda</taxon>
    </lineage>
</organism>
<dbReference type="OrthoDB" id="9804603at2"/>
<proteinExistence type="predicted"/>
<dbReference type="RefSeq" id="WP_068142199.1">
    <property type="nucleotide sequence ID" value="NZ_AP014924.1"/>
</dbReference>
<evidence type="ECO:0000313" key="5">
    <source>
        <dbReference type="EMBL" id="BAS29136.1"/>
    </source>
</evidence>
<sequence>MEPVIIDQERCKGCELCLAACGPGVLELSEAFNSRGYRYSQLTDPDRCTSCAQCARVCPEAAIAVYKLAS</sequence>
<dbReference type="GO" id="GO:0046872">
    <property type="term" value="F:metal ion binding"/>
    <property type="evidence" value="ECO:0007669"/>
    <property type="project" value="UniProtKB-KW"/>
</dbReference>
<dbReference type="PANTHER" id="PTHR43193:SF2">
    <property type="entry name" value="POLYFERREDOXIN PROTEIN FWDF"/>
    <property type="match status" value="1"/>
</dbReference>
<evidence type="ECO:0000256" key="1">
    <source>
        <dbReference type="ARBA" id="ARBA00022723"/>
    </source>
</evidence>
<protein>
    <submittedName>
        <fullName evidence="5">Tungsten formylmethanofuran dehydrogenase</fullName>
    </submittedName>
</protein>
<dbReference type="EMBL" id="AP014924">
    <property type="protein sequence ID" value="BAS29136.1"/>
    <property type="molecule type" value="Genomic_DNA"/>
</dbReference>
<keyword evidence="1" id="KW-0479">Metal-binding</keyword>
<dbReference type="STRING" id="1555112.LIP_3323"/>
<dbReference type="PROSITE" id="PS51379">
    <property type="entry name" value="4FE4S_FER_2"/>
    <property type="match status" value="2"/>
</dbReference>
<keyword evidence="2" id="KW-0408">Iron</keyword>
<dbReference type="GO" id="GO:0051536">
    <property type="term" value="F:iron-sulfur cluster binding"/>
    <property type="evidence" value="ECO:0007669"/>
    <property type="project" value="UniProtKB-KW"/>
</dbReference>
<dbReference type="InterPro" id="IPR017900">
    <property type="entry name" value="4Fe4S_Fe_S_CS"/>
</dbReference>
<feature type="domain" description="4Fe-4S ferredoxin-type" evidence="4">
    <location>
        <begin position="2"/>
        <end position="31"/>
    </location>
</feature>
<dbReference type="PANTHER" id="PTHR43193">
    <property type="match status" value="1"/>
</dbReference>
<accession>A0A0K2SPV4</accession>
<dbReference type="Gene3D" id="3.30.70.20">
    <property type="match status" value="2"/>
</dbReference>
<dbReference type="SUPFAM" id="SSF54862">
    <property type="entry name" value="4Fe-4S ferredoxins"/>
    <property type="match status" value="1"/>
</dbReference>
<dbReference type="Pfam" id="PF12838">
    <property type="entry name" value="Fer4_7"/>
    <property type="match status" value="1"/>
</dbReference>
<keyword evidence="3" id="KW-0411">Iron-sulfur</keyword>
<reference evidence="6" key="2">
    <citation type="journal article" date="2016" name="Int. J. Syst. Evol. Microbiol.">
        <title>Complete genome sequence and cell structure of Limnochorda pilosa, a Gram-negative spore-former within the phylum Firmicutes.</title>
        <authorList>
            <person name="Watanabe M."/>
            <person name="Kojima H."/>
            <person name="Fukui M."/>
        </authorList>
    </citation>
    <scope>NUCLEOTIDE SEQUENCE [LARGE SCALE GENOMIC DNA]</scope>
    <source>
        <strain evidence="6">HC45</strain>
    </source>
</reference>
<evidence type="ECO:0000256" key="3">
    <source>
        <dbReference type="ARBA" id="ARBA00023014"/>
    </source>
</evidence>
<dbReference type="Proteomes" id="UP000065807">
    <property type="component" value="Chromosome"/>
</dbReference>